<keyword evidence="3" id="KW-1003">Cell membrane</keyword>
<evidence type="ECO:0000256" key="2">
    <source>
        <dbReference type="ARBA" id="ARBA00012528"/>
    </source>
</evidence>
<dbReference type="PANTHER" id="PTHR45138">
    <property type="entry name" value="REGULATORY COMPONENTS OF SENSORY TRANSDUCTION SYSTEM"/>
    <property type="match status" value="1"/>
</dbReference>
<feature type="transmembrane region" description="Helical" evidence="8">
    <location>
        <begin position="85"/>
        <end position="113"/>
    </location>
</feature>
<evidence type="ECO:0000256" key="6">
    <source>
        <dbReference type="ARBA" id="ARBA00023136"/>
    </source>
</evidence>
<evidence type="ECO:0000256" key="4">
    <source>
        <dbReference type="ARBA" id="ARBA00022692"/>
    </source>
</evidence>
<name>A0A4U0YVP4_9RHOB</name>
<dbReference type="FunFam" id="3.30.70.270:FF:000001">
    <property type="entry name" value="Diguanylate cyclase domain protein"/>
    <property type="match status" value="1"/>
</dbReference>
<dbReference type="EMBL" id="SWAU01000467">
    <property type="protein sequence ID" value="TKA94094.1"/>
    <property type="molecule type" value="Genomic_DNA"/>
</dbReference>
<dbReference type="AlphaFoldDB" id="A0A4U0YVP4"/>
<dbReference type="SUPFAM" id="SSF55073">
    <property type="entry name" value="Nucleotide cyclase"/>
    <property type="match status" value="1"/>
</dbReference>
<dbReference type="Gene3D" id="3.30.70.270">
    <property type="match status" value="1"/>
</dbReference>
<dbReference type="GO" id="GO:0071555">
    <property type="term" value="P:cell wall organization"/>
    <property type="evidence" value="ECO:0007669"/>
    <property type="project" value="InterPro"/>
</dbReference>
<dbReference type="EC" id="2.7.7.65" evidence="2"/>
<protein>
    <recommendedName>
        <fullName evidence="2">diguanylate cyclase</fullName>
        <ecNumber evidence="2">2.7.7.65</ecNumber>
    </recommendedName>
</protein>
<dbReference type="PANTHER" id="PTHR45138:SF9">
    <property type="entry name" value="DIGUANYLATE CYCLASE DGCM-RELATED"/>
    <property type="match status" value="1"/>
</dbReference>
<feature type="transmembrane region" description="Helical" evidence="8">
    <location>
        <begin position="149"/>
        <end position="169"/>
    </location>
</feature>
<dbReference type="CDD" id="cd01949">
    <property type="entry name" value="GGDEF"/>
    <property type="match status" value="1"/>
</dbReference>
<dbReference type="SMART" id="SM00267">
    <property type="entry name" value="GGDEF"/>
    <property type="match status" value="1"/>
</dbReference>
<reference evidence="10 11" key="1">
    <citation type="submission" date="2019-04" db="EMBL/GenBank/DDBJ databases">
        <title>Crypto-aerobic microbial life in anoxic (sulfidic) marine sediments.</title>
        <authorList>
            <person name="Bhattacharya S."/>
            <person name="Roy C."/>
            <person name="Mondal N."/>
            <person name="Sarkar J."/>
            <person name="Mandal S."/>
            <person name="Rameez M.J."/>
            <person name="Ghosh W."/>
        </authorList>
    </citation>
    <scope>NUCLEOTIDE SEQUENCE [LARGE SCALE GENOMIC DNA]</scope>
    <source>
        <strain evidence="10 11">SBBC</strain>
    </source>
</reference>
<dbReference type="PROSITE" id="PS50887">
    <property type="entry name" value="GGDEF"/>
    <property type="match status" value="1"/>
</dbReference>
<comment type="catalytic activity">
    <reaction evidence="7">
        <text>2 GTP = 3',3'-c-di-GMP + 2 diphosphate</text>
        <dbReference type="Rhea" id="RHEA:24898"/>
        <dbReference type="ChEBI" id="CHEBI:33019"/>
        <dbReference type="ChEBI" id="CHEBI:37565"/>
        <dbReference type="ChEBI" id="CHEBI:58805"/>
        <dbReference type="EC" id="2.7.7.65"/>
    </reaction>
</comment>
<feature type="transmembrane region" description="Helical" evidence="8">
    <location>
        <begin position="175"/>
        <end position="197"/>
    </location>
</feature>
<dbReference type="NCBIfam" id="TIGR00254">
    <property type="entry name" value="GGDEF"/>
    <property type="match status" value="1"/>
</dbReference>
<keyword evidence="6 8" id="KW-0472">Membrane</keyword>
<accession>A0A4U0YVP4</accession>
<dbReference type="InterPro" id="IPR000160">
    <property type="entry name" value="GGDEF_dom"/>
</dbReference>
<evidence type="ECO:0000256" key="3">
    <source>
        <dbReference type="ARBA" id="ARBA00022475"/>
    </source>
</evidence>
<dbReference type="Pfam" id="PF00990">
    <property type="entry name" value="GGDEF"/>
    <property type="match status" value="1"/>
</dbReference>
<dbReference type="GO" id="GO:0005886">
    <property type="term" value="C:plasma membrane"/>
    <property type="evidence" value="ECO:0007669"/>
    <property type="project" value="UniProtKB-SubCell"/>
</dbReference>
<keyword evidence="4 8" id="KW-0812">Transmembrane</keyword>
<evidence type="ECO:0000313" key="10">
    <source>
        <dbReference type="EMBL" id="TKA94094.1"/>
    </source>
</evidence>
<dbReference type="InterPro" id="IPR029787">
    <property type="entry name" value="Nucleotide_cyclase"/>
</dbReference>
<dbReference type="GO" id="GO:0052621">
    <property type="term" value="F:diguanylate cyclase activity"/>
    <property type="evidence" value="ECO:0007669"/>
    <property type="project" value="UniProtKB-EC"/>
</dbReference>
<dbReference type="RefSeq" id="WP_136794711.1">
    <property type="nucleotide sequence ID" value="NZ_SWAU01000467.1"/>
</dbReference>
<evidence type="ECO:0000256" key="8">
    <source>
        <dbReference type="SAM" id="Phobius"/>
    </source>
</evidence>
<comment type="subcellular location">
    <subcellularLocation>
        <location evidence="1">Cell membrane</location>
        <topology evidence="1">Multi-pass membrane protein</topology>
    </subcellularLocation>
</comment>
<sequence>MKIFLPGDLVVEVDQAEVAVAIFLHIINSAMSIATLAMIYGAIQRSPWGVNVRHVALGVCFGLGAVIGMLQPLSLGPQAIVDARALFLGFAGAFLSPLGASTALVVAVVGRIVINVNSYTVVGIASIFSAVLMGSLWPKVRDRLRLSGIRALLVLGAMMSVSLFGAYLAPTDGNPVHLVLVLAGYNLCGSVVFGTIIQRQHRRALRERAAQIEATTDPLTGLLNRRSFERLYQQTKDQQGSRGTALLLIDIDRFKGINDRFGHASGDKVLKKLAETLGSVVAVEDSVLRLGGEEFGVILQNRTIEGAMRTAENILSELRIRILIDDTTTISVTVSIGMHYATVPTTTLSQALKAADEALYAAKAEGRDRLVISNPPQEKVELQLA</sequence>
<feature type="transmembrane region" description="Helical" evidence="8">
    <location>
        <begin position="55"/>
        <end position="73"/>
    </location>
</feature>
<evidence type="ECO:0000256" key="7">
    <source>
        <dbReference type="ARBA" id="ARBA00034247"/>
    </source>
</evidence>
<dbReference type="InterPro" id="IPR011620">
    <property type="entry name" value="Sig_transdc_His_kinase_LytS_TM"/>
</dbReference>
<dbReference type="GO" id="GO:0000155">
    <property type="term" value="F:phosphorelay sensor kinase activity"/>
    <property type="evidence" value="ECO:0007669"/>
    <property type="project" value="InterPro"/>
</dbReference>
<feature type="transmembrane region" description="Helical" evidence="8">
    <location>
        <begin position="20"/>
        <end position="43"/>
    </location>
</feature>
<evidence type="ECO:0000256" key="1">
    <source>
        <dbReference type="ARBA" id="ARBA00004651"/>
    </source>
</evidence>
<evidence type="ECO:0000256" key="5">
    <source>
        <dbReference type="ARBA" id="ARBA00022989"/>
    </source>
</evidence>
<feature type="domain" description="GGDEF" evidence="9">
    <location>
        <begin position="242"/>
        <end position="375"/>
    </location>
</feature>
<organism evidence="10 11">
    <name type="scientific">Cereibacter changlensis</name>
    <dbReference type="NCBI Taxonomy" id="402884"/>
    <lineage>
        <taxon>Bacteria</taxon>
        <taxon>Pseudomonadati</taxon>
        <taxon>Pseudomonadota</taxon>
        <taxon>Alphaproteobacteria</taxon>
        <taxon>Rhodobacterales</taxon>
        <taxon>Paracoccaceae</taxon>
        <taxon>Cereibacter</taxon>
    </lineage>
</organism>
<comment type="caution">
    <text evidence="10">The sequence shown here is derived from an EMBL/GenBank/DDBJ whole genome shotgun (WGS) entry which is preliminary data.</text>
</comment>
<feature type="transmembrane region" description="Helical" evidence="8">
    <location>
        <begin position="119"/>
        <end position="137"/>
    </location>
</feature>
<gene>
    <name evidence="10" type="ORF">FAZ78_24230</name>
</gene>
<evidence type="ECO:0000259" key="9">
    <source>
        <dbReference type="PROSITE" id="PS50887"/>
    </source>
</evidence>
<dbReference type="InterPro" id="IPR050469">
    <property type="entry name" value="Diguanylate_Cyclase"/>
</dbReference>
<dbReference type="Pfam" id="PF07694">
    <property type="entry name" value="5TM-5TMR_LYT"/>
    <property type="match status" value="1"/>
</dbReference>
<evidence type="ECO:0000313" key="11">
    <source>
        <dbReference type="Proteomes" id="UP000306340"/>
    </source>
</evidence>
<proteinExistence type="predicted"/>
<dbReference type="InterPro" id="IPR043128">
    <property type="entry name" value="Rev_trsase/Diguanyl_cyclase"/>
</dbReference>
<dbReference type="Proteomes" id="UP000306340">
    <property type="component" value="Unassembled WGS sequence"/>
</dbReference>
<keyword evidence="5 8" id="KW-1133">Transmembrane helix</keyword>